<evidence type="ECO:0000313" key="1">
    <source>
        <dbReference type="EMBL" id="KAH7518194.1"/>
    </source>
</evidence>
<comment type="caution">
    <text evidence="1">The sequence shown here is derived from an EMBL/GenBank/DDBJ whole genome shotgun (WGS) entry which is preliminary data.</text>
</comment>
<dbReference type="Proteomes" id="UP000813462">
    <property type="component" value="Unassembled WGS sequence"/>
</dbReference>
<gene>
    <name evidence="1" type="ORF">FEM48_Zijuj09G0145700</name>
</gene>
<organism evidence="1 2">
    <name type="scientific">Ziziphus jujuba var. spinosa</name>
    <dbReference type="NCBI Taxonomy" id="714518"/>
    <lineage>
        <taxon>Eukaryota</taxon>
        <taxon>Viridiplantae</taxon>
        <taxon>Streptophyta</taxon>
        <taxon>Embryophyta</taxon>
        <taxon>Tracheophyta</taxon>
        <taxon>Spermatophyta</taxon>
        <taxon>Magnoliopsida</taxon>
        <taxon>eudicotyledons</taxon>
        <taxon>Gunneridae</taxon>
        <taxon>Pentapetalae</taxon>
        <taxon>rosids</taxon>
        <taxon>fabids</taxon>
        <taxon>Rosales</taxon>
        <taxon>Rhamnaceae</taxon>
        <taxon>Paliureae</taxon>
        <taxon>Ziziphus</taxon>
    </lineage>
</organism>
<name>A0A978UTJ4_ZIZJJ</name>
<evidence type="ECO:0000313" key="2">
    <source>
        <dbReference type="Proteomes" id="UP000813462"/>
    </source>
</evidence>
<proteinExistence type="predicted"/>
<dbReference type="AlphaFoldDB" id="A0A978UTJ4"/>
<dbReference type="EMBL" id="JAEACU010000009">
    <property type="protein sequence ID" value="KAH7518194.1"/>
    <property type="molecule type" value="Genomic_DNA"/>
</dbReference>
<protein>
    <submittedName>
        <fullName evidence="1">Uncharacterized protein</fullName>
    </submittedName>
</protein>
<sequence length="192" mass="21859">MAVIMCTQKLTISWDGLMNIRHKIRGTRQVKTGHNPNPVFGKQKWEGDRFVPLVILSQMKGIDLTHLETGSLLSEQALFKASLAAPFESISNLASLTDRSISKLTIPFEASLAVKFVIPWNYIFVQVLAIITNIKRRLSLAKTASLSRLMLDCPLANLDAMSQMWKNWIYIWIWTWLHDFSGRCKVDILISI</sequence>
<accession>A0A978UTJ4</accession>
<reference evidence="1" key="1">
    <citation type="journal article" date="2021" name="Front. Plant Sci.">
        <title>Chromosome-Scale Genome Assembly for Chinese Sour Jujube and Insights Into Its Genome Evolution and Domestication Signature.</title>
        <authorList>
            <person name="Shen L.-Y."/>
            <person name="Luo H."/>
            <person name="Wang X.-L."/>
            <person name="Wang X.-M."/>
            <person name="Qiu X.-J."/>
            <person name="Liu H."/>
            <person name="Zhou S.-S."/>
            <person name="Jia K.-H."/>
            <person name="Nie S."/>
            <person name="Bao Y.-T."/>
            <person name="Zhang R.-G."/>
            <person name="Yun Q.-Z."/>
            <person name="Chai Y.-H."/>
            <person name="Lu J.-Y."/>
            <person name="Li Y."/>
            <person name="Zhao S.-W."/>
            <person name="Mao J.-F."/>
            <person name="Jia S.-G."/>
            <person name="Mao Y.-M."/>
        </authorList>
    </citation>
    <scope>NUCLEOTIDE SEQUENCE</scope>
    <source>
        <strain evidence="1">AT0</strain>
        <tissue evidence="1">Leaf</tissue>
    </source>
</reference>